<sequence>MMGKGYKRLAQTIIISGLSVVIGYLINFFITPYITDNIGIDAYGFVSIANTTVTYATIITTALTAFIVRYISIAYHEGRKKDANKYFSSSLMACVILSFSIFAVMALVTLKLELFLNIPDRLVHSVKVLFILVYINFIITTVTTPYGAAAYIKNRLDITGTAKVIGHLCDAGVLLILFSLFKPEVWFVTIGKITTAVVLLLISKIVTVKLTPELKFKKEDVSFSIIKEMVGNGIWNSLNTLGNTLNSGLDLIIANLMLSGVATGQISVAKTIESMFTMLYQVVFQPFQPRLLKAYASGNREILRKELQNSMKICGLFSNIAFAVFFSLGALYFKLWLPSQDYVLLNSLTLATVAGAITAGVIQPVYYVNTLTVKTKIPCFLTIASGLLNIGSMYLLLKYTNLGAYAVVLTTVVIMTAINLTFNPIYSAKCLNESPVIFYSVIIRHLISAAVMSGAFLAIEHLLQPTTWMGLIGNVAVMVPCGVIIHVIIMYPKEKIKQLVKRKSK</sequence>
<dbReference type="InterPro" id="IPR050833">
    <property type="entry name" value="Poly_Biosynth_Transport"/>
</dbReference>
<evidence type="ECO:0000256" key="2">
    <source>
        <dbReference type="ARBA" id="ARBA00022475"/>
    </source>
</evidence>
<dbReference type="Proteomes" id="UP000220480">
    <property type="component" value="Unassembled WGS sequence"/>
</dbReference>
<evidence type="ECO:0008006" key="9">
    <source>
        <dbReference type="Google" id="ProtNLM"/>
    </source>
</evidence>
<keyword evidence="4 6" id="KW-1133">Transmembrane helix</keyword>
<feature type="transmembrane region" description="Helical" evidence="6">
    <location>
        <begin position="128"/>
        <end position="152"/>
    </location>
</feature>
<evidence type="ECO:0000256" key="1">
    <source>
        <dbReference type="ARBA" id="ARBA00004651"/>
    </source>
</evidence>
<gene>
    <name evidence="7" type="ORF">CGS59_01310</name>
</gene>
<dbReference type="EMBL" id="NMTZ01000002">
    <property type="protein sequence ID" value="PDX85251.1"/>
    <property type="molecule type" value="Genomic_DNA"/>
</dbReference>
<dbReference type="PANTHER" id="PTHR30250">
    <property type="entry name" value="PST FAMILY PREDICTED COLANIC ACID TRANSPORTER"/>
    <property type="match status" value="1"/>
</dbReference>
<feature type="transmembrane region" description="Helical" evidence="6">
    <location>
        <begin position="403"/>
        <end position="425"/>
    </location>
</feature>
<dbReference type="AlphaFoldDB" id="A0A2A7B1Q9"/>
<dbReference type="PANTHER" id="PTHR30250:SF26">
    <property type="entry name" value="PSMA PROTEIN"/>
    <property type="match status" value="1"/>
</dbReference>
<accession>A0A2A7B1Q9</accession>
<organism evidence="7 8">
    <name type="scientific">Faecalibacterium prausnitzii</name>
    <dbReference type="NCBI Taxonomy" id="853"/>
    <lineage>
        <taxon>Bacteria</taxon>
        <taxon>Bacillati</taxon>
        <taxon>Bacillota</taxon>
        <taxon>Clostridia</taxon>
        <taxon>Eubacteriales</taxon>
        <taxon>Oscillospiraceae</taxon>
        <taxon>Faecalibacterium</taxon>
    </lineage>
</organism>
<protein>
    <recommendedName>
        <fullName evidence="9">Polysaccharide biosynthesis protein</fullName>
    </recommendedName>
</protein>
<keyword evidence="2" id="KW-1003">Cell membrane</keyword>
<feature type="transmembrane region" description="Helical" evidence="6">
    <location>
        <begin position="12"/>
        <end position="34"/>
    </location>
</feature>
<feature type="transmembrane region" description="Helical" evidence="6">
    <location>
        <begin position="437"/>
        <end position="459"/>
    </location>
</feature>
<feature type="transmembrane region" description="Helical" evidence="6">
    <location>
        <begin position="345"/>
        <end position="367"/>
    </location>
</feature>
<feature type="transmembrane region" description="Helical" evidence="6">
    <location>
        <begin position="87"/>
        <end position="108"/>
    </location>
</feature>
<name>A0A2A7B1Q9_9FIRM</name>
<reference evidence="7 8" key="1">
    <citation type="journal article" date="2017" name="Front. Microbiol.">
        <title>New Insights into the Diversity of the Genus Faecalibacterium.</title>
        <authorList>
            <person name="Benevides L."/>
            <person name="Burman S."/>
            <person name="Martin R."/>
            <person name="Robert V."/>
            <person name="Thomas M."/>
            <person name="Miquel S."/>
            <person name="Chain F."/>
            <person name="Sokol H."/>
            <person name="Bermudez-Humaran L.G."/>
            <person name="Morrison M."/>
            <person name="Langella P."/>
            <person name="Azevedo V.A."/>
            <person name="Chatel J.M."/>
            <person name="Soares S."/>
        </authorList>
    </citation>
    <scope>NUCLEOTIDE SEQUENCE [LARGE SCALE GENOMIC DNA]</scope>
    <source>
        <strain evidence="7 8">CNCM I 4644</strain>
    </source>
</reference>
<feature type="transmembrane region" description="Helical" evidence="6">
    <location>
        <begin position="313"/>
        <end position="333"/>
    </location>
</feature>
<dbReference type="InterPro" id="IPR002797">
    <property type="entry name" value="Polysacc_synth"/>
</dbReference>
<comment type="subcellular location">
    <subcellularLocation>
        <location evidence="1">Cell membrane</location>
        <topology evidence="1">Multi-pass membrane protein</topology>
    </subcellularLocation>
</comment>
<proteinExistence type="predicted"/>
<feature type="transmembrane region" description="Helical" evidence="6">
    <location>
        <begin position="187"/>
        <end position="208"/>
    </location>
</feature>
<keyword evidence="5 6" id="KW-0472">Membrane</keyword>
<evidence type="ECO:0000313" key="7">
    <source>
        <dbReference type="EMBL" id="PDX85251.1"/>
    </source>
</evidence>
<feature type="transmembrane region" description="Helical" evidence="6">
    <location>
        <begin position="54"/>
        <end position="75"/>
    </location>
</feature>
<evidence type="ECO:0000256" key="3">
    <source>
        <dbReference type="ARBA" id="ARBA00022692"/>
    </source>
</evidence>
<feature type="transmembrane region" description="Helical" evidence="6">
    <location>
        <begin position="471"/>
        <end position="492"/>
    </location>
</feature>
<dbReference type="RefSeq" id="WP_097778600.1">
    <property type="nucleotide sequence ID" value="NZ_NMTZ01000002.1"/>
</dbReference>
<evidence type="ECO:0000256" key="5">
    <source>
        <dbReference type="ARBA" id="ARBA00023136"/>
    </source>
</evidence>
<dbReference type="GO" id="GO:0005886">
    <property type="term" value="C:plasma membrane"/>
    <property type="evidence" value="ECO:0007669"/>
    <property type="project" value="UniProtKB-SubCell"/>
</dbReference>
<feature type="transmembrane region" description="Helical" evidence="6">
    <location>
        <begin position="164"/>
        <end position="181"/>
    </location>
</feature>
<evidence type="ECO:0000313" key="8">
    <source>
        <dbReference type="Proteomes" id="UP000220480"/>
    </source>
</evidence>
<evidence type="ECO:0000256" key="6">
    <source>
        <dbReference type="SAM" id="Phobius"/>
    </source>
</evidence>
<feature type="transmembrane region" description="Helical" evidence="6">
    <location>
        <begin position="379"/>
        <end position="397"/>
    </location>
</feature>
<dbReference type="Pfam" id="PF01943">
    <property type="entry name" value="Polysacc_synt"/>
    <property type="match status" value="1"/>
</dbReference>
<comment type="caution">
    <text evidence="7">The sequence shown here is derived from an EMBL/GenBank/DDBJ whole genome shotgun (WGS) entry which is preliminary data.</text>
</comment>
<keyword evidence="3 6" id="KW-0812">Transmembrane</keyword>
<evidence type="ECO:0000256" key="4">
    <source>
        <dbReference type="ARBA" id="ARBA00022989"/>
    </source>
</evidence>